<keyword evidence="3" id="KW-1185">Reference proteome</keyword>
<dbReference type="Pfam" id="PF07396">
    <property type="entry name" value="Porin_O_P"/>
    <property type="match status" value="1"/>
</dbReference>
<evidence type="ECO:0000256" key="1">
    <source>
        <dbReference type="SAM" id="SignalP"/>
    </source>
</evidence>
<comment type="caution">
    <text evidence="2">The sequence shown here is derived from an EMBL/GenBank/DDBJ whole genome shotgun (WGS) entry which is preliminary data.</text>
</comment>
<proteinExistence type="predicted"/>
<dbReference type="EMBL" id="JBBDHC010000009">
    <property type="protein sequence ID" value="MEJ1249562.1"/>
    <property type="molecule type" value="Genomic_DNA"/>
</dbReference>
<dbReference type="AlphaFoldDB" id="A0AAW9R5D2"/>
<dbReference type="Gene3D" id="2.40.160.10">
    <property type="entry name" value="Porin"/>
    <property type="match status" value="1"/>
</dbReference>
<feature type="signal peptide" evidence="1">
    <location>
        <begin position="1"/>
        <end position="21"/>
    </location>
</feature>
<dbReference type="Proteomes" id="UP001364472">
    <property type="component" value="Unassembled WGS sequence"/>
</dbReference>
<dbReference type="SUPFAM" id="SSF56935">
    <property type="entry name" value="Porins"/>
    <property type="match status" value="1"/>
</dbReference>
<sequence length="370" mass="39967">MTQRRNALLLTLFLVPASQCAGLELGTFAGSTVEWEGLLQADRYGYHDVRPDAARRADTGMRRAEQNLIGTGPGRAFWEIAYDVHLERWLNVQLGLDLGKGRRLRAGQFKQPLGLEEVASTRHADFIAKAAVSNALAPGRRAGVNYTQAGEGWSVSVSAIDRSINAGGAQGTGYAVRATWAPVRTSGRTLHLGLAQVSHTVPGGGQRLAARPQSDLSNERIIDSGRFTDAHRLDTSSAEAVWLAGPLKLQAEYLQGTIERTAAPDYTARGGYLSAVWNLGGEAWSYRDGLPRAASPTSAHSLWQLAARIETLDLDDAGIEGGHMDTITLGVNWYCGEHLRLSLNGSGVDSHRRGAPADREVVGLRAQMHW</sequence>
<dbReference type="InterPro" id="IPR010870">
    <property type="entry name" value="Porin_O/P"/>
</dbReference>
<accession>A0AAW9R5D2</accession>
<reference evidence="2 3" key="1">
    <citation type="journal article" date="2016" name="Antonie Van Leeuwenhoek">
        <title>Denitratimonas tolerans gen. nov., sp. nov., a denitrifying bacterium isolated from a bioreactor for tannery wastewater treatment.</title>
        <authorList>
            <person name="Han S.I."/>
            <person name="Kim J.O."/>
            <person name="Lee Y.R."/>
            <person name="Ekpeghere K.I."/>
            <person name="Koh S.C."/>
            <person name="Whang K.S."/>
        </authorList>
    </citation>
    <scope>NUCLEOTIDE SEQUENCE [LARGE SCALE GENOMIC DNA]</scope>
    <source>
        <strain evidence="2 3">KACC 17565</strain>
    </source>
</reference>
<dbReference type="RefSeq" id="WP_337335279.1">
    <property type="nucleotide sequence ID" value="NZ_JBBDHC010000009.1"/>
</dbReference>
<protein>
    <submittedName>
        <fullName evidence="2">Porin</fullName>
    </submittedName>
</protein>
<evidence type="ECO:0000313" key="3">
    <source>
        <dbReference type="Proteomes" id="UP001364472"/>
    </source>
</evidence>
<gene>
    <name evidence="2" type="ORF">WB794_07745</name>
</gene>
<feature type="chain" id="PRO_5043679056" evidence="1">
    <location>
        <begin position="22"/>
        <end position="370"/>
    </location>
</feature>
<name>A0AAW9R5D2_9GAMM</name>
<dbReference type="InterPro" id="IPR023614">
    <property type="entry name" value="Porin_dom_sf"/>
</dbReference>
<organism evidence="2 3">
    <name type="scientific">Denitratimonas tolerans</name>
    <dbReference type="NCBI Taxonomy" id="1338420"/>
    <lineage>
        <taxon>Bacteria</taxon>
        <taxon>Pseudomonadati</taxon>
        <taxon>Pseudomonadota</taxon>
        <taxon>Gammaproteobacteria</taxon>
        <taxon>Lysobacterales</taxon>
        <taxon>Lysobacteraceae</taxon>
        <taxon>Denitratimonas</taxon>
    </lineage>
</organism>
<evidence type="ECO:0000313" key="2">
    <source>
        <dbReference type="EMBL" id="MEJ1249562.1"/>
    </source>
</evidence>
<keyword evidence="1" id="KW-0732">Signal</keyword>